<dbReference type="AlphaFoldDB" id="A0A1W1I0E7"/>
<dbReference type="EMBL" id="LT828648">
    <property type="protein sequence ID" value="SLM46475.1"/>
    <property type="molecule type" value="Genomic_DNA"/>
</dbReference>
<evidence type="ECO:0000313" key="2">
    <source>
        <dbReference type="Proteomes" id="UP000192042"/>
    </source>
</evidence>
<dbReference type="STRING" id="1325564.NSJP_0303"/>
<keyword evidence="2" id="KW-1185">Reference proteome</keyword>
<gene>
    <name evidence="1" type="ORF">NSJP_0303</name>
</gene>
<dbReference type="KEGG" id="nja:NSJP_0303"/>
<protein>
    <submittedName>
        <fullName evidence="1">Uncharacterized protein</fullName>
    </submittedName>
</protein>
<organism evidence="1 2">
    <name type="scientific">Nitrospira japonica</name>
    <dbReference type="NCBI Taxonomy" id="1325564"/>
    <lineage>
        <taxon>Bacteria</taxon>
        <taxon>Pseudomonadati</taxon>
        <taxon>Nitrospirota</taxon>
        <taxon>Nitrospiria</taxon>
        <taxon>Nitrospirales</taxon>
        <taxon>Nitrospiraceae</taxon>
        <taxon>Nitrospira</taxon>
    </lineage>
</organism>
<dbReference type="Proteomes" id="UP000192042">
    <property type="component" value="Chromosome I"/>
</dbReference>
<accession>A0A1W1I0E7</accession>
<evidence type="ECO:0000313" key="1">
    <source>
        <dbReference type="EMBL" id="SLM46475.1"/>
    </source>
</evidence>
<name>A0A1W1I0E7_9BACT</name>
<reference evidence="1 2" key="1">
    <citation type="submission" date="2017-03" db="EMBL/GenBank/DDBJ databases">
        <authorList>
            <person name="Afonso C.L."/>
            <person name="Miller P.J."/>
            <person name="Scott M.A."/>
            <person name="Spackman E."/>
            <person name="Goraichik I."/>
            <person name="Dimitrov K.M."/>
            <person name="Suarez D.L."/>
            <person name="Swayne D.E."/>
        </authorList>
    </citation>
    <scope>NUCLEOTIDE SEQUENCE [LARGE SCALE GENOMIC DNA]</scope>
    <source>
        <strain evidence="1">Genome sequencing of Nitrospira japonica strain NJ11</strain>
    </source>
</reference>
<sequence>MNSTYVEPVLNLEIWSYSLIPTGKSFHSASYGGG</sequence>
<proteinExistence type="predicted"/>